<evidence type="ECO:0000313" key="2">
    <source>
        <dbReference type="EMBL" id="TWT81010.1"/>
    </source>
</evidence>
<dbReference type="OrthoDB" id="384253at2"/>
<dbReference type="InterPro" id="IPR029052">
    <property type="entry name" value="Metallo-depent_PP-like"/>
</dbReference>
<gene>
    <name evidence="2" type="primary">pphB_1</name>
    <name evidence="2" type="ORF">CA13_24570</name>
</gene>
<keyword evidence="2" id="KW-0378">Hydrolase</keyword>
<dbReference type="InterPro" id="IPR004843">
    <property type="entry name" value="Calcineurin-like_PHP"/>
</dbReference>
<dbReference type="GO" id="GO:0110154">
    <property type="term" value="P:RNA decapping"/>
    <property type="evidence" value="ECO:0007669"/>
    <property type="project" value="TreeGrafter"/>
</dbReference>
<dbReference type="PANTHER" id="PTHR42850:SF4">
    <property type="entry name" value="ZINC-DEPENDENT ENDOPOLYPHOSPHATASE"/>
    <property type="match status" value="1"/>
</dbReference>
<dbReference type="GO" id="GO:0004722">
    <property type="term" value="F:protein serine/threonine phosphatase activity"/>
    <property type="evidence" value="ECO:0007669"/>
    <property type="project" value="UniProtKB-EC"/>
</dbReference>
<accession>A0A5C5Z1F8</accession>
<feature type="domain" description="Calcineurin-like phosphoesterase" evidence="1">
    <location>
        <begin position="3"/>
        <end position="175"/>
    </location>
</feature>
<dbReference type="AlphaFoldDB" id="A0A5C5Z1F8"/>
<comment type="caution">
    <text evidence="2">The sequence shown here is derived from an EMBL/GenBank/DDBJ whole genome shotgun (WGS) entry which is preliminary data.</text>
</comment>
<dbReference type="InterPro" id="IPR050126">
    <property type="entry name" value="Ap4A_hydrolase"/>
</dbReference>
<reference evidence="2 3" key="1">
    <citation type="submission" date="2019-02" db="EMBL/GenBank/DDBJ databases">
        <title>Deep-cultivation of Planctomycetes and their phenomic and genomic characterization uncovers novel biology.</title>
        <authorList>
            <person name="Wiegand S."/>
            <person name="Jogler M."/>
            <person name="Boedeker C."/>
            <person name="Pinto D."/>
            <person name="Vollmers J."/>
            <person name="Rivas-Marin E."/>
            <person name="Kohn T."/>
            <person name="Peeters S.H."/>
            <person name="Heuer A."/>
            <person name="Rast P."/>
            <person name="Oberbeckmann S."/>
            <person name="Bunk B."/>
            <person name="Jeske O."/>
            <person name="Meyerdierks A."/>
            <person name="Storesund J.E."/>
            <person name="Kallscheuer N."/>
            <person name="Luecker S."/>
            <person name="Lage O.M."/>
            <person name="Pohl T."/>
            <person name="Merkel B.J."/>
            <person name="Hornburger P."/>
            <person name="Mueller R.-W."/>
            <person name="Bruemmer F."/>
            <person name="Labrenz M."/>
            <person name="Spormann A.M."/>
            <person name="Op Den Camp H."/>
            <person name="Overmann J."/>
            <person name="Amann R."/>
            <person name="Jetten M.S.M."/>
            <person name="Mascher T."/>
            <person name="Medema M.H."/>
            <person name="Devos D.P."/>
            <person name="Kaster A.-K."/>
            <person name="Ovreas L."/>
            <person name="Rohde M."/>
            <person name="Galperin M.Y."/>
            <person name="Jogler C."/>
        </authorList>
    </citation>
    <scope>NUCLEOTIDE SEQUENCE [LARGE SCALE GENOMIC DNA]</scope>
    <source>
        <strain evidence="2 3">CA13</strain>
    </source>
</reference>
<dbReference type="PRINTS" id="PR00114">
    <property type="entry name" value="STPHPHTASE"/>
</dbReference>
<dbReference type="Gene3D" id="3.60.21.10">
    <property type="match status" value="1"/>
</dbReference>
<sequence>MKRLLAIGDIHGCYDALVTLTDFVSLCDDDTFVTLGDYVDRGPQSRQVLDWLIRLDQTHHLFPLRGNHEVMMAAARNKQADFDRWIAIGGYSTLCSYEDHGEADDETWRQIPESHWKFITDRLLPYYETEHFIFVHASYYADMAMDDQPDYVLYWEKFAYPSRHQSGKVVICGHTSQASGYPRRNENSICIDTRVYGDGKSGDGWLSCLDVDQRIVWQANQKGKTRKFFLEDVC</sequence>
<dbReference type="GO" id="GO:0008803">
    <property type="term" value="F:bis(5'-nucleosyl)-tetraphosphatase (symmetrical) activity"/>
    <property type="evidence" value="ECO:0007669"/>
    <property type="project" value="TreeGrafter"/>
</dbReference>
<dbReference type="CDD" id="cd00144">
    <property type="entry name" value="MPP_PPP_family"/>
    <property type="match status" value="1"/>
</dbReference>
<dbReference type="RefSeq" id="WP_146396481.1">
    <property type="nucleotide sequence ID" value="NZ_SJPJ01000001.1"/>
</dbReference>
<dbReference type="EMBL" id="SJPJ01000001">
    <property type="protein sequence ID" value="TWT81010.1"/>
    <property type="molecule type" value="Genomic_DNA"/>
</dbReference>
<proteinExistence type="predicted"/>
<dbReference type="EC" id="3.1.3.16" evidence="2"/>
<dbReference type="Proteomes" id="UP000315010">
    <property type="component" value="Unassembled WGS sequence"/>
</dbReference>
<evidence type="ECO:0000259" key="1">
    <source>
        <dbReference type="Pfam" id="PF00149"/>
    </source>
</evidence>
<evidence type="ECO:0000313" key="3">
    <source>
        <dbReference type="Proteomes" id="UP000315010"/>
    </source>
</evidence>
<dbReference type="SUPFAM" id="SSF56300">
    <property type="entry name" value="Metallo-dependent phosphatases"/>
    <property type="match status" value="1"/>
</dbReference>
<dbReference type="Pfam" id="PF00149">
    <property type="entry name" value="Metallophos"/>
    <property type="match status" value="1"/>
</dbReference>
<organism evidence="2 3">
    <name type="scientific">Novipirellula herctigrandis</name>
    <dbReference type="NCBI Taxonomy" id="2527986"/>
    <lineage>
        <taxon>Bacteria</taxon>
        <taxon>Pseudomonadati</taxon>
        <taxon>Planctomycetota</taxon>
        <taxon>Planctomycetia</taxon>
        <taxon>Pirellulales</taxon>
        <taxon>Pirellulaceae</taxon>
        <taxon>Novipirellula</taxon>
    </lineage>
</organism>
<keyword evidence="3" id="KW-1185">Reference proteome</keyword>
<dbReference type="InterPro" id="IPR006186">
    <property type="entry name" value="Ser/Thr-sp_prot-phosphatase"/>
</dbReference>
<dbReference type="PANTHER" id="PTHR42850">
    <property type="entry name" value="METALLOPHOSPHOESTERASE"/>
    <property type="match status" value="1"/>
</dbReference>
<name>A0A5C5Z1F8_9BACT</name>
<protein>
    <submittedName>
        <fullName evidence="2">Serine/threonine-protein phosphatase 2</fullName>
        <ecNumber evidence="2">3.1.3.16</ecNumber>
    </submittedName>
</protein>
<dbReference type="GO" id="GO:0005737">
    <property type="term" value="C:cytoplasm"/>
    <property type="evidence" value="ECO:0007669"/>
    <property type="project" value="TreeGrafter"/>
</dbReference>